<dbReference type="AlphaFoldDB" id="A0A542ZSL7"/>
<sequence length="52" mass="5933">MTPSWNQRFRMTRMGYRAEEVDEAIASLRQAESAGRPTPDLIDGRELRVIGP</sequence>
<accession>A0A542ZSL7</accession>
<reference evidence="1 2" key="1">
    <citation type="submission" date="2019-06" db="EMBL/GenBank/DDBJ databases">
        <title>Sequencing the genomes of 1000 actinobacteria strains.</title>
        <authorList>
            <person name="Klenk H.-P."/>
        </authorList>
    </citation>
    <scope>NUCLEOTIDE SEQUENCE [LARGE SCALE GENOMIC DNA]</scope>
    <source>
        <strain evidence="1 2">DSM 8251</strain>
    </source>
</reference>
<proteinExistence type="predicted"/>
<organism evidence="1 2">
    <name type="scientific">Propioniferax innocua</name>
    <dbReference type="NCBI Taxonomy" id="1753"/>
    <lineage>
        <taxon>Bacteria</taxon>
        <taxon>Bacillati</taxon>
        <taxon>Actinomycetota</taxon>
        <taxon>Actinomycetes</taxon>
        <taxon>Propionibacteriales</taxon>
        <taxon>Propionibacteriaceae</taxon>
        <taxon>Propioniferax</taxon>
    </lineage>
</organism>
<name>A0A542ZSL7_9ACTN</name>
<evidence type="ECO:0000313" key="1">
    <source>
        <dbReference type="EMBL" id="TQL63286.1"/>
    </source>
</evidence>
<protein>
    <submittedName>
        <fullName evidence="1">DivIVA domain-containing protein</fullName>
    </submittedName>
</protein>
<keyword evidence="2" id="KW-1185">Reference proteome</keyword>
<dbReference type="InterPro" id="IPR019933">
    <property type="entry name" value="DivIVA_domain"/>
</dbReference>
<dbReference type="RefSeq" id="WP_142093026.1">
    <property type="nucleotide sequence ID" value="NZ_BAAAMD010000001.1"/>
</dbReference>
<dbReference type="EMBL" id="VFOR01000001">
    <property type="protein sequence ID" value="TQL63286.1"/>
    <property type="molecule type" value="Genomic_DNA"/>
</dbReference>
<gene>
    <name evidence="1" type="ORF">FB460_1088</name>
</gene>
<evidence type="ECO:0000313" key="2">
    <source>
        <dbReference type="Proteomes" id="UP000316196"/>
    </source>
</evidence>
<dbReference type="Proteomes" id="UP000316196">
    <property type="component" value="Unassembled WGS sequence"/>
</dbReference>
<dbReference type="NCBIfam" id="TIGR03544">
    <property type="entry name" value="DivI1A_domain"/>
    <property type="match status" value="1"/>
</dbReference>
<comment type="caution">
    <text evidence="1">The sequence shown here is derived from an EMBL/GenBank/DDBJ whole genome shotgun (WGS) entry which is preliminary data.</text>
</comment>